<evidence type="ECO:0000313" key="3">
    <source>
        <dbReference type="Proteomes" id="UP000199569"/>
    </source>
</evidence>
<sequence length="61" mass="6254">MVASNYSAKRSELALSIGPGEKRGKTAAKGAVAGDESKAAGPELTPKPKRKGSAKKDRATK</sequence>
<keyword evidence="3" id="KW-1185">Reference proteome</keyword>
<dbReference type="EMBL" id="FMVJ01000009">
    <property type="protein sequence ID" value="SCY98946.1"/>
    <property type="molecule type" value="Genomic_DNA"/>
</dbReference>
<evidence type="ECO:0000313" key="2">
    <source>
        <dbReference type="EMBL" id="SCY98946.1"/>
    </source>
</evidence>
<reference evidence="2 3" key="1">
    <citation type="submission" date="2016-10" db="EMBL/GenBank/DDBJ databases">
        <authorList>
            <person name="de Groot N.N."/>
        </authorList>
    </citation>
    <scope>NUCLEOTIDE SEQUENCE [LARGE SCALE GENOMIC DNA]</scope>
    <source>
        <strain evidence="2 3">CGMCC 1.7666</strain>
    </source>
</reference>
<proteinExistence type="predicted"/>
<dbReference type="STRING" id="549386.SAMN02927923_03262"/>
<name>A0A1G5KED5_9HYPH</name>
<dbReference type="AlphaFoldDB" id="A0A1G5KED5"/>
<dbReference type="Proteomes" id="UP000199569">
    <property type="component" value="Unassembled WGS sequence"/>
</dbReference>
<feature type="region of interest" description="Disordered" evidence="1">
    <location>
        <begin position="1"/>
        <end position="61"/>
    </location>
</feature>
<gene>
    <name evidence="2" type="ORF">SAMN02927923_03262</name>
</gene>
<accession>A0A1G5KED5</accession>
<evidence type="ECO:0000256" key="1">
    <source>
        <dbReference type="SAM" id="MobiDB-lite"/>
    </source>
</evidence>
<protein>
    <submittedName>
        <fullName evidence="2">Uncharacterized protein</fullName>
    </submittedName>
</protein>
<organism evidence="2 3">
    <name type="scientific">Microvirga guangxiensis</name>
    <dbReference type="NCBI Taxonomy" id="549386"/>
    <lineage>
        <taxon>Bacteria</taxon>
        <taxon>Pseudomonadati</taxon>
        <taxon>Pseudomonadota</taxon>
        <taxon>Alphaproteobacteria</taxon>
        <taxon>Hyphomicrobiales</taxon>
        <taxon>Methylobacteriaceae</taxon>
        <taxon>Microvirga</taxon>
    </lineage>
</organism>